<gene>
    <name evidence="1" type="ORF">DAT39_015477</name>
</gene>
<name>A0A8J4WWS4_CLAMG</name>
<organism evidence="1 2">
    <name type="scientific">Clarias magur</name>
    <name type="common">Asian catfish</name>
    <name type="synonym">Macropteronotus magur</name>
    <dbReference type="NCBI Taxonomy" id="1594786"/>
    <lineage>
        <taxon>Eukaryota</taxon>
        <taxon>Metazoa</taxon>
        <taxon>Chordata</taxon>
        <taxon>Craniata</taxon>
        <taxon>Vertebrata</taxon>
        <taxon>Euteleostomi</taxon>
        <taxon>Actinopterygii</taxon>
        <taxon>Neopterygii</taxon>
        <taxon>Teleostei</taxon>
        <taxon>Ostariophysi</taxon>
        <taxon>Siluriformes</taxon>
        <taxon>Clariidae</taxon>
        <taxon>Clarias</taxon>
    </lineage>
</organism>
<keyword evidence="2" id="KW-1185">Reference proteome</keyword>
<dbReference type="Proteomes" id="UP000727407">
    <property type="component" value="Unassembled WGS sequence"/>
</dbReference>
<reference evidence="1" key="1">
    <citation type="submission" date="2020-07" db="EMBL/GenBank/DDBJ databases">
        <title>Clarias magur genome sequencing, assembly and annotation.</title>
        <authorList>
            <person name="Kushwaha B."/>
            <person name="Kumar R."/>
            <person name="Das P."/>
            <person name="Joshi C.G."/>
            <person name="Kumar D."/>
            <person name="Nagpure N.S."/>
            <person name="Pandey M."/>
            <person name="Agarwal S."/>
            <person name="Srivastava S."/>
            <person name="Singh M."/>
            <person name="Sahoo L."/>
            <person name="Jayasankar P."/>
            <person name="Meher P.K."/>
            <person name="Koringa P.G."/>
            <person name="Iquebal M.A."/>
            <person name="Das S.P."/>
            <person name="Bit A."/>
            <person name="Patnaik S."/>
            <person name="Patel N."/>
            <person name="Shah T.M."/>
            <person name="Hinsu A."/>
            <person name="Jena J.K."/>
        </authorList>
    </citation>
    <scope>NUCLEOTIDE SEQUENCE</scope>
    <source>
        <strain evidence="1">CIFAMagur01</strain>
        <tissue evidence="1">Testis</tissue>
    </source>
</reference>
<comment type="caution">
    <text evidence="1">The sequence shown here is derived from an EMBL/GenBank/DDBJ whole genome shotgun (WGS) entry which is preliminary data.</text>
</comment>
<dbReference type="AlphaFoldDB" id="A0A8J4WWS4"/>
<evidence type="ECO:0000313" key="1">
    <source>
        <dbReference type="EMBL" id="KAF5894824.1"/>
    </source>
</evidence>
<evidence type="ECO:0000313" key="2">
    <source>
        <dbReference type="Proteomes" id="UP000727407"/>
    </source>
</evidence>
<accession>A0A8J4WWS4</accession>
<dbReference type="EMBL" id="QNUK01000355">
    <property type="protein sequence ID" value="KAF5894824.1"/>
    <property type="molecule type" value="Genomic_DNA"/>
</dbReference>
<protein>
    <submittedName>
        <fullName evidence="1">Uncharacterized protein</fullName>
    </submittedName>
</protein>
<feature type="non-terminal residue" evidence="1">
    <location>
        <position position="52"/>
    </location>
</feature>
<proteinExistence type="predicted"/>
<sequence>MTRMPNPCLLNGRKKSLVSLNQPSHSELVVPVDYRPRLMQVMRFQGIIKLKG</sequence>